<dbReference type="eggNOG" id="arCOG04518">
    <property type="taxonomic scope" value="Archaea"/>
</dbReference>
<dbReference type="PATRIC" id="fig|1227494.3.peg.69"/>
<gene>
    <name evidence="2" type="ORF">C485_00355</name>
</gene>
<accession>L9ZZK0</accession>
<organism evidence="2 3">
    <name type="scientific">Natrinema altunense (strain JCM 12890 / CGMCC 1.3731 / AJ2)</name>
    <dbReference type="NCBI Taxonomy" id="1227494"/>
    <lineage>
        <taxon>Archaea</taxon>
        <taxon>Methanobacteriati</taxon>
        <taxon>Methanobacteriota</taxon>
        <taxon>Stenosarchaea group</taxon>
        <taxon>Halobacteria</taxon>
        <taxon>Halobacteriales</taxon>
        <taxon>Natrialbaceae</taxon>
        <taxon>Natrinema</taxon>
    </lineage>
</organism>
<proteinExistence type="predicted"/>
<dbReference type="Pfam" id="PF24271">
    <property type="entry name" value="HVO_2833_C"/>
    <property type="match status" value="1"/>
</dbReference>
<dbReference type="Proteomes" id="UP000011511">
    <property type="component" value="Unassembled WGS sequence"/>
</dbReference>
<comment type="caution">
    <text evidence="2">The sequence shown here is derived from an EMBL/GenBank/DDBJ whole genome shotgun (WGS) entry which is preliminary data.</text>
</comment>
<evidence type="ECO:0000313" key="3">
    <source>
        <dbReference type="Proteomes" id="UP000011511"/>
    </source>
</evidence>
<feature type="domain" description="HVO-2833 C-terminal" evidence="1">
    <location>
        <begin position="1"/>
        <end position="71"/>
    </location>
</feature>
<sequence length="75" mass="8679">MIDDGSRHRSYCLLLLSHVDINEENLREQAAKYGLEDEIDAVLRYLETHGEVDDHCLPEWDGFQKLAADYEGRLS</sequence>
<dbReference type="EMBL" id="AOIK01000002">
    <property type="protein sequence ID" value="ELY91950.1"/>
    <property type="molecule type" value="Genomic_DNA"/>
</dbReference>
<evidence type="ECO:0000313" key="2">
    <source>
        <dbReference type="EMBL" id="ELY91950.1"/>
    </source>
</evidence>
<evidence type="ECO:0000259" key="1">
    <source>
        <dbReference type="Pfam" id="PF24271"/>
    </source>
</evidence>
<protein>
    <recommendedName>
        <fullName evidence="1">HVO-2833 C-terminal domain-containing protein</fullName>
    </recommendedName>
</protein>
<reference evidence="2 3" key="1">
    <citation type="journal article" date="2014" name="PLoS Genet.">
        <title>Phylogenetically driven sequencing of extremely halophilic archaea reveals strategies for static and dynamic osmo-response.</title>
        <authorList>
            <person name="Becker E.A."/>
            <person name="Seitzer P.M."/>
            <person name="Tritt A."/>
            <person name="Larsen D."/>
            <person name="Krusor M."/>
            <person name="Yao A.I."/>
            <person name="Wu D."/>
            <person name="Madern D."/>
            <person name="Eisen J.A."/>
            <person name="Darling A.E."/>
            <person name="Facciotti M.T."/>
        </authorList>
    </citation>
    <scope>NUCLEOTIDE SEQUENCE [LARGE SCALE GENOMIC DNA]</scope>
    <source>
        <strain evidence="2 3">JCM 12890</strain>
    </source>
</reference>
<keyword evidence="3" id="KW-1185">Reference proteome</keyword>
<dbReference type="AlphaFoldDB" id="L9ZZK0"/>
<name>L9ZZK0_NATA2</name>
<dbReference type="InterPro" id="IPR056528">
    <property type="entry name" value="HVO_2833_C"/>
</dbReference>